<evidence type="ECO:0000313" key="8">
    <source>
        <dbReference type="EMBL" id="CAD7637156.1"/>
    </source>
</evidence>
<evidence type="ECO:0000256" key="4">
    <source>
        <dbReference type="ARBA" id="ARBA00022448"/>
    </source>
</evidence>
<evidence type="ECO:0000256" key="1">
    <source>
        <dbReference type="ARBA" id="ARBA00004395"/>
    </source>
</evidence>
<evidence type="ECO:0000313" key="9">
    <source>
        <dbReference type="Proteomes" id="UP000728032"/>
    </source>
</evidence>
<dbReference type="OrthoDB" id="46189at2759"/>
<dbReference type="GO" id="GO:0006891">
    <property type="term" value="P:intra-Golgi vesicle-mediated transport"/>
    <property type="evidence" value="ECO:0007669"/>
    <property type="project" value="InterPro"/>
</dbReference>
<dbReference type="GO" id="GO:0000139">
    <property type="term" value="C:Golgi membrane"/>
    <property type="evidence" value="ECO:0007669"/>
    <property type="project" value="UniProtKB-SubCell"/>
</dbReference>
<keyword evidence="9" id="KW-1185">Reference proteome</keyword>
<keyword evidence="7" id="KW-0472">Membrane</keyword>
<dbReference type="GO" id="GO:0017119">
    <property type="term" value="C:Golgi transport complex"/>
    <property type="evidence" value="ECO:0007669"/>
    <property type="project" value="InterPro"/>
</dbReference>
<reference evidence="8" key="1">
    <citation type="submission" date="2020-11" db="EMBL/GenBank/DDBJ databases">
        <authorList>
            <person name="Tran Van P."/>
        </authorList>
    </citation>
    <scope>NUCLEOTIDE SEQUENCE</scope>
</reference>
<protein>
    <recommendedName>
        <fullName evidence="3">Conserved oligomeric Golgi complex subunit 1</fullName>
    </recommendedName>
</protein>
<evidence type="ECO:0000256" key="6">
    <source>
        <dbReference type="ARBA" id="ARBA00023034"/>
    </source>
</evidence>
<dbReference type="EMBL" id="CAJPVJ010000054">
    <property type="protein sequence ID" value="CAG2159777.1"/>
    <property type="molecule type" value="Genomic_DNA"/>
</dbReference>
<keyword evidence="6" id="KW-0333">Golgi apparatus</keyword>
<sequence>MSETSQTNVDYLLEKFTISEIIDIQNKLKTDIDRKKQELKQLVGERYGDLIEAVDTIKQMNQSVDYVLNSLQTLTKRQSNHLLATNKSSYERINGSDGQHFQRNVDSVMRYKCGLILKLVIEMPLNIWTSLENEDLLRATYDYFYGQHLCELFEQLVPRNETPNLLKQYKTAINRFNEVIVKKCWHFDKKSSLMDIYDESVNADIFCCLLLLQDMSPKRVFLSILEKRKSHIRDCFDENHHFREILHNFMNLLFNTIKCIHSVFFTNSGSKSKTLLHQRYERMTKMSFESTFLKTKNLTNELTSGLIDFKISPKTNIEVIDNEMIKSNTKDWMSDMKASIEPLLTKMFQSIDSVNSICVALNETNEYLRKSQKLNDWVDYCEDLMTSYLPVWDHFIIGHFEDIVNKSLAYEDLEVLDFIWIDSENRSSSLSKKALAQNPIIDVFCSDLDHSLQYLLNDMKVIKDFNFKLIQSNDLEAIETHLMDVCHKIIEDMKNLFESDNKEIILFSAQFFRQITHTCPHLRQCFESSSPNRQYSWSKTKDLLLSYSYNSYKKLFDLKIKQLFVNTNGDSLTDLNAFIHNSSVWDSIQTTEMSDEGKEVTSKIEVPLQMSSFLHNNFTQLSNEINRLTGHTIPRVVVIDILSALSQQLTQVYGNACDCLSTNEYPKSIKQVIALQLYFDLLFFKQFLGTTRDESIKGNEMNKIQDLLQRCETFIDPFDLHVFFPHIQTNVAKLSRTTAVILGLLLPDHTLAISDPKSKQSTQMNEIHNIMTFHCTNKALVLLNVTSISKK</sequence>
<keyword evidence="4" id="KW-0813">Transport</keyword>
<evidence type="ECO:0000256" key="3">
    <source>
        <dbReference type="ARBA" id="ARBA00020978"/>
    </source>
</evidence>
<evidence type="ECO:0000256" key="2">
    <source>
        <dbReference type="ARBA" id="ARBA00006653"/>
    </source>
</evidence>
<keyword evidence="5" id="KW-0653">Protein transport</keyword>
<dbReference type="InterPro" id="IPR033370">
    <property type="entry name" value="COG1"/>
</dbReference>
<dbReference type="PANTHER" id="PTHR31658">
    <property type="entry name" value="CONSERVED OLIGOMERIC GOLGI COMPLEX SUBUNIT 1"/>
    <property type="match status" value="1"/>
</dbReference>
<dbReference type="AlphaFoldDB" id="A0A7R9LAJ8"/>
<dbReference type="EMBL" id="OC914879">
    <property type="protein sequence ID" value="CAD7637156.1"/>
    <property type="molecule type" value="Genomic_DNA"/>
</dbReference>
<dbReference type="PANTHER" id="PTHR31658:SF0">
    <property type="entry name" value="CONSERVED OLIGOMERIC GOLGI COMPLEX SUBUNIT 1"/>
    <property type="match status" value="1"/>
</dbReference>
<proteinExistence type="inferred from homology"/>
<comment type="similarity">
    <text evidence="2">Belongs to the COG1 family.</text>
</comment>
<dbReference type="Proteomes" id="UP000728032">
    <property type="component" value="Unassembled WGS sequence"/>
</dbReference>
<accession>A0A7R9LAJ8</accession>
<dbReference type="GO" id="GO:0015031">
    <property type="term" value="P:protein transport"/>
    <property type="evidence" value="ECO:0007669"/>
    <property type="project" value="UniProtKB-KW"/>
</dbReference>
<gene>
    <name evidence="8" type="ORF">ONB1V03_LOCUS646</name>
</gene>
<comment type="subcellular location">
    <subcellularLocation>
        <location evidence="1">Golgi apparatus membrane</location>
        <topology evidence="1">Peripheral membrane protein</topology>
    </subcellularLocation>
</comment>
<evidence type="ECO:0000256" key="5">
    <source>
        <dbReference type="ARBA" id="ARBA00022927"/>
    </source>
</evidence>
<evidence type="ECO:0000256" key="7">
    <source>
        <dbReference type="ARBA" id="ARBA00023136"/>
    </source>
</evidence>
<dbReference type="Pfam" id="PF08700">
    <property type="entry name" value="VPS51_Exo84_N"/>
    <property type="match status" value="1"/>
</dbReference>
<name>A0A7R9LAJ8_9ACAR</name>
<organism evidence="8">
    <name type="scientific">Oppiella nova</name>
    <dbReference type="NCBI Taxonomy" id="334625"/>
    <lineage>
        <taxon>Eukaryota</taxon>
        <taxon>Metazoa</taxon>
        <taxon>Ecdysozoa</taxon>
        <taxon>Arthropoda</taxon>
        <taxon>Chelicerata</taxon>
        <taxon>Arachnida</taxon>
        <taxon>Acari</taxon>
        <taxon>Acariformes</taxon>
        <taxon>Sarcoptiformes</taxon>
        <taxon>Oribatida</taxon>
        <taxon>Brachypylina</taxon>
        <taxon>Oppioidea</taxon>
        <taxon>Oppiidae</taxon>
        <taxon>Oppiella</taxon>
    </lineage>
</organism>